<dbReference type="EMBL" id="FNAR01000004">
    <property type="protein sequence ID" value="SDE18387.1"/>
    <property type="molecule type" value="Genomic_DNA"/>
</dbReference>
<dbReference type="Gene3D" id="3.40.50.2300">
    <property type="match status" value="2"/>
</dbReference>
<keyword evidence="5" id="KW-0472">Membrane</keyword>
<proteinExistence type="inferred from homology"/>
<dbReference type="EMBL" id="RWGW01000028">
    <property type="protein sequence ID" value="RSK24414.1"/>
    <property type="molecule type" value="Genomic_DNA"/>
</dbReference>
<feature type="chain" id="PRO_5039090997" evidence="7">
    <location>
        <begin position="22"/>
        <end position="362"/>
    </location>
</feature>
<evidence type="ECO:0000256" key="6">
    <source>
        <dbReference type="ARBA" id="ARBA00023288"/>
    </source>
</evidence>
<evidence type="ECO:0000256" key="2">
    <source>
        <dbReference type="ARBA" id="ARBA00008610"/>
    </source>
</evidence>
<organism evidence="10 11">
    <name type="scientific">Bhargavaea beijingensis</name>
    <dbReference type="NCBI Taxonomy" id="426756"/>
    <lineage>
        <taxon>Bacteria</taxon>
        <taxon>Bacillati</taxon>
        <taxon>Bacillota</taxon>
        <taxon>Bacilli</taxon>
        <taxon>Bacillales</taxon>
        <taxon>Caryophanaceae</taxon>
        <taxon>Bhargavaea</taxon>
    </lineage>
</organism>
<evidence type="ECO:0000256" key="3">
    <source>
        <dbReference type="ARBA" id="ARBA00022475"/>
    </source>
</evidence>
<dbReference type="PROSITE" id="PS51257">
    <property type="entry name" value="PROKAR_LIPOPROTEIN"/>
    <property type="match status" value="1"/>
</dbReference>
<dbReference type="PANTHER" id="PTHR34296">
    <property type="entry name" value="TRANSCRIPTIONAL ACTIVATOR PROTEIN MED"/>
    <property type="match status" value="1"/>
</dbReference>
<feature type="domain" description="ABC transporter substrate-binding protein PnrA-like" evidence="8">
    <location>
        <begin position="47"/>
        <end position="354"/>
    </location>
</feature>
<evidence type="ECO:0000313" key="9">
    <source>
        <dbReference type="EMBL" id="RSK24414.1"/>
    </source>
</evidence>
<keyword evidence="4 7" id="KW-0732">Signal</keyword>
<dbReference type="GO" id="GO:0005886">
    <property type="term" value="C:plasma membrane"/>
    <property type="evidence" value="ECO:0007669"/>
    <property type="project" value="UniProtKB-SubCell"/>
</dbReference>
<dbReference type="Proteomes" id="UP000272481">
    <property type="component" value="Unassembled WGS sequence"/>
</dbReference>
<name>A0A1G7AUY3_9BACL</name>
<reference evidence="9 12" key="2">
    <citation type="submission" date="2018-12" db="EMBL/GenBank/DDBJ databases">
        <title>Comparitive functional genomics of dry heat resistant strains isolated from the viking spacecraft.</title>
        <authorList>
            <person name="Seuylemezian A."/>
            <person name="Vaishampayan P."/>
        </authorList>
    </citation>
    <scope>NUCLEOTIDE SEQUENCE [LARGE SCALE GENOMIC DNA]</scope>
    <source>
        <strain evidence="9 12">M6-11</strain>
    </source>
</reference>
<dbReference type="Proteomes" id="UP000198823">
    <property type="component" value="Unassembled WGS sequence"/>
</dbReference>
<accession>A0A1G7AUY3</accession>
<comment type="similarity">
    <text evidence="2">Belongs to the BMP lipoprotein family.</text>
</comment>
<dbReference type="AlphaFoldDB" id="A0A1G7AUY3"/>
<evidence type="ECO:0000256" key="4">
    <source>
        <dbReference type="ARBA" id="ARBA00022729"/>
    </source>
</evidence>
<evidence type="ECO:0000313" key="12">
    <source>
        <dbReference type="Proteomes" id="UP000272481"/>
    </source>
</evidence>
<comment type="subcellular location">
    <subcellularLocation>
        <location evidence="1">Cell membrane</location>
        <topology evidence="1">Lipid-anchor</topology>
    </subcellularLocation>
</comment>
<gene>
    <name evidence="9" type="ORF">EJA12_14120</name>
    <name evidence="10" type="ORF">SAMN04488126_104171</name>
</gene>
<keyword evidence="6" id="KW-0449">Lipoprotein</keyword>
<evidence type="ECO:0000313" key="11">
    <source>
        <dbReference type="Proteomes" id="UP000198823"/>
    </source>
</evidence>
<dbReference type="CDD" id="cd06354">
    <property type="entry name" value="PBP1_PrnA-like"/>
    <property type="match status" value="1"/>
</dbReference>
<dbReference type="InterPro" id="IPR003760">
    <property type="entry name" value="PnrA-like"/>
</dbReference>
<evidence type="ECO:0000259" key="8">
    <source>
        <dbReference type="Pfam" id="PF02608"/>
    </source>
</evidence>
<dbReference type="Pfam" id="PF02608">
    <property type="entry name" value="Bmp"/>
    <property type="match status" value="1"/>
</dbReference>
<dbReference type="SUPFAM" id="SSF53822">
    <property type="entry name" value="Periplasmic binding protein-like I"/>
    <property type="match status" value="1"/>
</dbReference>
<dbReference type="RefSeq" id="WP_092095362.1">
    <property type="nucleotide sequence ID" value="NZ_FNAR01000004.1"/>
</dbReference>
<dbReference type="PANTHER" id="PTHR34296:SF2">
    <property type="entry name" value="ABC TRANSPORTER GUANOSINE-BINDING PROTEIN NUPN"/>
    <property type="match status" value="1"/>
</dbReference>
<evidence type="ECO:0000256" key="7">
    <source>
        <dbReference type="SAM" id="SignalP"/>
    </source>
</evidence>
<keyword evidence="12" id="KW-1185">Reference proteome</keyword>
<dbReference type="OrthoDB" id="9784230at2"/>
<protein>
    <submittedName>
        <fullName evidence="9">BMP family ABC transporter substrate-binding protein</fullName>
    </submittedName>
    <submittedName>
        <fullName evidence="10">Basic membrane protein A</fullName>
    </submittedName>
</protein>
<evidence type="ECO:0000313" key="10">
    <source>
        <dbReference type="EMBL" id="SDE18387.1"/>
    </source>
</evidence>
<feature type="signal peptide" evidence="7">
    <location>
        <begin position="1"/>
        <end position="21"/>
    </location>
</feature>
<sequence length="362" mass="38451">MAKRKFGLALSVLLAAGTLLGACGSDNGEEAKNEGNNSGGESSSEFSVAMVTDVGGVDDKSFNQAAWKGIQEFGKDKGLEKGDGGFDYLQSAGEEDYIPNLNALARRDFNLVFGVGFMMQDALDEIASQQKDTEFAIIDAVVEQPNTVSLLFKEHEGSFLAGVAAGLMSESKKVGFVGGMENEVIYRFESGFVQGVKAVDPSIEVDVQYTGAFDKAELGKTTANRMYSSGVDVIFHAAGGTGNGVFSEAKERKANDPDANVWVIGVDSDQYDEGAVGDTNVTLTSMLKRVDVAVKDISEKAMNGEFPGGEVITYGIADDGVALADSRGAIPEDVMAKIEEYNEKIASGEIEVKEYPEGKEPK</sequence>
<keyword evidence="3" id="KW-1003">Cell membrane</keyword>
<evidence type="ECO:0000256" key="1">
    <source>
        <dbReference type="ARBA" id="ARBA00004193"/>
    </source>
</evidence>
<dbReference type="InterPro" id="IPR028082">
    <property type="entry name" value="Peripla_BP_I"/>
</dbReference>
<evidence type="ECO:0000256" key="5">
    <source>
        <dbReference type="ARBA" id="ARBA00023136"/>
    </source>
</evidence>
<reference evidence="10 11" key="1">
    <citation type="submission" date="2016-10" db="EMBL/GenBank/DDBJ databases">
        <authorList>
            <person name="de Groot N.N."/>
        </authorList>
    </citation>
    <scope>NUCLEOTIDE SEQUENCE [LARGE SCALE GENOMIC DNA]</scope>
    <source>
        <strain evidence="10 11">CGMCC 1.6762</strain>
    </source>
</reference>
<dbReference type="STRING" id="426756.SAMN04488126_104171"/>
<dbReference type="InterPro" id="IPR050957">
    <property type="entry name" value="BMP_lipoprotein"/>
</dbReference>